<evidence type="ECO:0000256" key="3">
    <source>
        <dbReference type="ARBA" id="ARBA00023125"/>
    </source>
</evidence>
<keyword evidence="3" id="KW-0238">DNA-binding</keyword>
<keyword evidence="7" id="KW-1185">Reference proteome</keyword>
<dbReference type="PROSITE" id="PS51192">
    <property type="entry name" value="HELICASE_ATP_BIND_1"/>
    <property type="match status" value="1"/>
</dbReference>
<gene>
    <name evidence="6" type="ORF">P9989_15625</name>
</gene>
<keyword evidence="6" id="KW-0347">Helicase</keyword>
<dbReference type="SMART" id="SM00487">
    <property type="entry name" value="DEXDc"/>
    <property type="match status" value="1"/>
</dbReference>
<dbReference type="SUPFAM" id="SSF52540">
    <property type="entry name" value="P-loop containing nucleoside triphosphate hydrolases"/>
    <property type="match status" value="1"/>
</dbReference>
<evidence type="ECO:0000313" key="6">
    <source>
        <dbReference type="EMBL" id="WFT73787.1"/>
    </source>
</evidence>
<dbReference type="GO" id="GO:0004386">
    <property type="term" value="F:helicase activity"/>
    <property type="evidence" value="ECO:0007669"/>
    <property type="project" value="UniProtKB-KW"/>
</dbReference>
<evidence type="ECO:0000313" key="7">
    <source>
        <dbReference type="Proteomes" id="UP001221597"/>
    </source>
</evidence>
<protein>
    <submittedName>
        <fullName evidence="6">Helicase-related protein</fullName>
    </submittedName>
</protein>
<dbReference type="Pfam" id="PF04851">
    <property type="entry name" value="ResIII"/>
    <property type="match status" value="1"/>
</dbReference>
<feature type="domain" description="Helicase C-terminal" evidence="5">
    <location>
        <begin position="286"/>
        <end position="431"/>
    </location>
</feature>
<dbReference type="RefSeq" id="WP_283075794.1">
    <property type="nucleotide sequence ID" value="NZ_CP121671.1"/>
</dbReference>
<dbReference type="Gene3D" id="3.40.50.300">
    <property type="entry name" value="P-loop containing nucleotide triphosphate hydrolases"/>
    <property type="match status" value="2"/>
</dbReference>
<keyword evidence="6" id="KW-0378">Hydrolase</keyword>
<dbReference type="Proteomes" id="UP001221597">
    <property type="component" value="Chromosome"/>
</dbReference>
<dbReference type="PANTHER" id="PTHR30580:SF1">
    <property type="entry name" value="COMF OPERON PROTEIN 1"/>
    <property type="match status" value="1"/>
</dbReference>
<organism evidence="6 7">
    <name type="scientific">Halobacillus naozhouensis</name>
    <dbReference type="NCBI Taxonomy" id="554880"/>
    <lineage>
        <taxon>Bacteria</taxon>
        <taxon>Bacillati</taxon>
        <taxon>Bacillota</taxon>
        <taxon>Bacilli</taxon>
        <taxon>Bacillales</taxon>
        <taxon>Bacillaceae</taxon>
        <taxon>Halobacillus</taxon>
    </lineage>
</organism>
<name>A0ABY8IUJ4_9BACI</name>
<dbReference type="InterPro" id="IPR001650">
    <property type="entry name" value="Helicase_C-like"/>
</dbReference>
<dbReference type="PROSITE" id="PS51194">
    <property type="entry name" value="HELICASE_CTER"/>
    <property type="match status" value="1"/>
</dbReference>
<evidence type="ECO:0000256" key="1">
    <source>
        <dbReference type="ARBA" id="ARBA00022741"/>
    </source>
</evidence>
<evidence type="ECO:0000256" key="2">
    <source>
        <dbReference type="ARBA" id="ARBA00022840"/>
    </source>
</evidence>
<dbReference type="InterPro" id="IPR014001">
    <property type="entry name" value="Helicase_ATP-bd"/>
</dbReference>
<evidence type="ECO:0000259" key="4">
    <source>
        <dbReference type="PROSITE" id="PS51192"/>
    </source>
</evidence>
<dbReference type="EMBL" id="CP121671">
    <property type="protein sequence ID" value="WFT73787.1"/>
    <property type="molecule type" value="Genomic_DNA"/>
</dbReference>
<keyword evidence="2" id="KW-0067">ATP-binding</keyword>
<accession>A0ABY8IUJ4</accession>
<dbReference type="Pfam" id="PF00271">
    <property type="entry name" value="Helicase_C"/>
    <property type="match status" value="1"/>
</dbReference>
<dbReference type="PANTHER" id="PTHR30580">
    <property type="entry name" value="PRIMOSOMAL PROTEIN N"/>
    <property type="match status" value="1"/>
</dbReference>
<reference evidence="6 7" key="1">
    <citation type="submission" date="2023-04" db="EMBL/GenBank/DDBJ databases">
        <title>Genome sequence of Halobacillus naozhouensis KACC 21980.</title>
        <authorList>
            <person name="Kim S."/>
            <person name="Heo J."/>
            <person name="Kwon S.-W."/>
        </authorList>
    </citation>
    <scope>NUCLEOTIDE SEQUENCE [LARGE SCALE GENOMIC DNA]</scope>
    <source>
        <strain evidence="6 7">KCTC 13234</strain>
    </source>
</reference>
<dbReference type="SMART" id="SM00490">
    <property type="entry name" value="HELICc"/>
    <property type="match status" value="1"/>
</dbReference>
<keyword evidence="1" id="KW-0547">Nucleotide-binding</keyword>
<dbReference type="InterPro" id="IPR006935">
    <property type="entry name" value="Helicase/UvrB_N"/>
</dbReference>
<evidence type="ECO:0000259" key="5">
    <source>
        <dbReference type="PROSITE" id="PS51194"/>
    </source>
</evidence>
<proteinExistence type="predicted"/>
<dbReference type="InterPro" id="IPR027417">
    <property type="entry name" value="P-loop_NTPase"/>
</dbReference>
<feature type="domain" description="Helicase ATP-binding" evidence="4">
    <location>
        <begin position="105"/>
        <end position="257"/>
    </location>
</feature>
<sequence>MDEELQSYITAGYVESVTSIEKRRSMFTCTRCGNDKRHLFATMPHAACGKLCVYCRNCIMMGRVIECEPLFRGSPQYPWPVVENPCAWGGELTVDQQQAADEIVSAIDHGQNELLIWAVCGAGKTEMLFPGLTAALKAGKRICLATPRTDVVRELTPRLKQAFPDVTIQALYGDSEEKTADAQLLLATTHQLYRFAYAFDVMIIDEIDAFPYHNDRSLQFASKRAAKLQASFIYLTATPRLKEKKRIKQKQLPAVFIAKRFHGHPLPVPKLKLSPWLRKELANRRLPKSILQTVQSQQLGSRQLLLFTSTIEYAQLVTDILQPFYPDITSVHAEDPEREEKVRAFRNQEHTILVTTTILERGVTFPSVDVYVLDAGHVVFDEAALVQIAGRAGRSQHDPTGDVLFFHIGKTNAMLHAQEAILRMNKRGKCQ</sequence>